<proteinExistence type="inferred from homology"/>
<dbReference type="EMBL" id="PZQS01000002">
    <property type="protein sequence ID" value="PVD36859.1"/>
    <property type="molecule type" value="Genomic_DNA"/>
</dbReference>
<dbReference type="GO" id="GO:0005886">
    <property type="term" value="C:plasma membrane"/>
    <property type="evidence" value="ECO:0007669"/>
    <property type="project" value="TreeGrafter"/>
</dbReference>
<evidence type="ECO:0000256" key="1">
    <source>
        <dbReference type="ARBA" id="ARBA00001947"/>
    </source>
</evidence>
<organism evidence="10 11">
    <name type="scientific">Pomacea canaliculata</name>
    <name type="common">Golden apple snail</name>
    <dbReference type="NCBI Taxonomy" id="400727"/>
    <lineage>
        <taxon>Eukaryota</taxon>
        <taxon>Metazoa</taxon>
        <taxon>Spiralia</taxon>
        <taxon>Lophotrochozoa</taxon>
        <taxon>Mollusca</taxon>
        <taxon>Gastropoda</taxon>
        <taxon>Caenogastropoda</taxon>
        <taxon>Architaenioglossa</taxon>
        <taxon>Ampullarioidea</taxon>
        <taxon>Ampullariidae</taxon>
        <taxon>Pomacea</taxon>
    </lineage>
</organism>
<dbReference type="Gene3D" id="1.10.1380.10">
    <property type="entry name" value="Neutral endopeptidase , domain2"/>
    <property type="match status" value="1"/>
</dbReference>
<feature type="domain" description="Peptidase M13 C-terminal" evidence="8">
    <location>
        <begin position="165"/>
        <end position="281"/>
    </location>
</feature>
<keyword evidence="7" id="KW-0482">Metalloprotease</keyword>
<comment type="caution">
    <text evidence="10">The sequence shown here is derived from an EMBL/GenBank/DDBJ whole genome shotgun (WGS) entry which is preliminary data.</text>
</comment>
<reference evidence="10 11" key="1">
    <citation type="submission" date="2018-04" db="EMBL/GenBank/DDBJ databases">
        <title>The genome of golden apple snail Pomacea canaliculata provides insight into stress tolerance and invasive adaptation.</title>
        <authorList>
            <person name="Liu C."/>
            <person name="Liu B."/>
            <person name="Ren Y."/>
            <person name="Zhang Y."/>
            <person name="Wang H."/>
            <person name="Li S."/>
            <person name="Jiang F."/>
            <person name="Yin L."/>
            <person name="Zhang G."/>
            <person name="Qian W."/>
            <person name="Fan W."/>
        </authorList>
    </citation>
    <scope>NUCLEOTIDE SEQUENCE [LARGE SCALE GENOMIC DNA]</scope>
    <source>
        <strain evidence="10">SZHN2017</strain>
        <tissue evidence="10">Muscle</tissue>
    </source>
</reference>
<evidence type="ECO:0000313" key="11">
    <source>
        <dbReference type="Proteomes" id="UP000245119"/>
    </source>
</evidence>
<accession>A0A2T7PTX0</accession>
<dbReference type="GO" id="GO:0046872">
    <property type="term" value="F:metal ion binding"/>
    <property type="evidence" value="ECO:0007669"/>
    <property type="project" value="UniProtKB-KW"/>
</dbReference>
<dbReference type="Pfam" id="PF01431">
    <property type="entry name" value="Peptidase_M13"/>
    <property type="match status" value="3"/>
</dbReference>
<gene>
    <name evidence="10" type="ORF">C0Q70_03849</name>
</gene>
<keyword evidence="5" id="KW-0378">Hydrolase</keyword>
<evidence type="ECO:0000256" key="2">
    <source>
        <dbReference type="ARBA" id="ARBA00007357"/>
    </source>
</evidence>
<keyword evidence="6" id="KW-0862">Zinc</keyword>
<dbReference type="PANTHER" id="PTHR11733">
    <property type="entry name" value="ZINC METALLOPROTEASE FAMILY M13 NEPRILYSIN-RELATED"/>
    <property type="match status" value="1"/>
</dbReference>
<feature type="domain" description="Peptidase M13 C-terminal" evidence="8">
    <location>
        <begin position="478"/>
        <end position="519"/>
    </location>
</feature>
<evidence type="ECO:0000256" key="3">
    <source>
        <dbReference type="ARBA" id="ARBA00022670"/>
    </source>
</evidence>
<keyword evidence="11" id="KW-1185">Reference proteome</keyword>
<comment type="cofactor">
    <cofactor evidence="1">
        <name>Zn(2+)</name>
        <dbReference type="ChEBI" id="CHEBI:29105"/>
    </cofactor>
</comment>
<dbReference type="SUPFAM" id="SSF55486">
    <property type="entry name" value="Metalloproteases ('zincins'), catalytic domain"/>
    <property type="match status" value="3"/>
</dbReference>
<dbReference type="OrthoDB" id="6475849at2759"/>
<dbReference type="Proteomes" id="UP000245119">
    <property type="component" value="Linkage Group LG2"/>
</dbReference>
<protein>
    <recommendedName>
        <fullName evidence="12">Peptidase M13 C-terminal domain-containing protein</fullName>
    </recommendedName>
</protein>
<evidence type="ECO:0000259" key="8">
    <source>
        <dbReference type="Pfam" id="PF01431"/>
    </source>
</evidence>
<evidence type="ECO:0000256" key="5">
    <source>
        <dbReference type="ARBA" id="ARBA00022801"/>
    </source>
</evidence>
<name>A0A2T7PTX0_POMCA</name>
<sequence length="520" mass="58669">MTFSDIVEYLANVGDLGTSVFTPMLVMQDEMQSDRNIIRFSQTDLILPARESYFTERNSTEMMLYESVYAQVLEALGANATTAAKDAKDVVDFEIELAYLVPVVAIQEKTLLNYGMWRQLCDFLGYLGPKFTKIVKEAIGEPDELSYFTVKVGYPDFILNDTALNEKTSMVNGKLTLGENIADCGGIREAFRAYRSVIKERGQEEDKYPTLPYTQDQLFFIGFAQSWCSLVTAYSLRTSLLTDVHSPNDFRVMGSIQNSDDFGRVFNCSVGKPMNPQHKCQAWCSNYGPELRKVVMMNNHSPNNFSLIESNLARESYFTERNSGMMMLYERAYIFVLVVLGADATTAAQDAKDVVDFEIQLAHLSFFTVKVGYPDFILNDTALNEKTSMVNGKLTLGENIADCGGIRQAFRSWCSLVRPSALTTWLLSEVHTPNDYRVMGAIQNSDDFGRVFNCSVGKPMNPQHKCLVFYGPELRKVVMMTNHSPNNFRVIGSIQNKDFGRVFNCPVGKPMNPKHKCEVW</sequence>
<dbReference type="Gene3D" id="3.40.390.10">
    <property type="entry name" value="Collagenase (Catalytic Domain)"/>
    <property type="match status" value="4"/>
</dbReference>
<evidence type="ECO:0000256" key="4">
    <source>
        <dbReference type="ARBA" id="ARBA00022723"/>
    </source>
</evidence>
<dbReference type="PROSITE" id="PS51885">
    <property type="entry name" value="NEPRILYSIN"/>
    <property type="match status" value="3"/>
</dbReference>
<dbReference type="InterPro" id="IPR024079">
    <property type="entry name" value="MetalloPept_cat_dom_sf"/>
</dbReference>
<dbReference type="InterPro" id="IPR018497">
    <property type="entry name" value="Peptidase_M13_C"/>
</dbReference>
<dbReference type="Pfam" id="PF05649">
    <property type="entry name" value="Peptidase_M13_N"/>
    <property type="match status" value="1"/>
</dbReference>
<evidence type="ECO:0000256" key="6">
    <source>
        <dbReference type="ARBA" id="ARBA00022833"/>
    </source>
</evidence>
<dbReference type="InterPro" id="IPR000718">
    <property type="entry name" value="Peptidase_M13"/>
</dbReference>
<evidence type="ECO:0000313" key="10">
    <source>
        <dbReference type="EMBL" id="PVD36859.1"/>
    </source>
</evidence>
<evidence type="ECO:0000259" key="9">
    <source>
        <dbReference type="Pfam" id="PF05649"/>
    </source>
</evidence>
<dbReference type="GO" id="GO:0016485">
    <property type="term" value="P:protein processing"/>
    <property type="evidence" value="ECO:0007669"/>
    <property type="project" value="TreeGrafter"/>
</dbReference>
<feature type="domain" description="Peptidase M13 N-terminal" evidence="9">
    <location>
        <begin position="4"/>
        <end position="100"/>
    </location>
</feature>
<dbReference type="AlphaFoldDB" id="A0A2T7PTX0"/>
<dbReference type="PANTHER" id="PTHR11733:SF167">
    <property type="entry name" value="FI17812P1-RELATED"/>
    <property type="match status" value="1"/>
</dbReference>
<dbReference type="InterPro" id="IPR042089">
    <property type="entry name" value="Peptidase_M13_dom_2"/>
</dbReference>
<evidence type="ECO:0000256" key="7">
    <source>
        <dbReference type="ARBA" id="ARBA00023049"/>
    </source>
</evidence>
<keyword evidence="3" id="KW-0645">Protease</keyword>
<keyword evidence="4" id="KW-0479">Metal-binding</keyword>
<dbReference type="InterPro" id="IPR008753">
    <property type="entry name" value="Peptidase_M13_N"/>
</dbReference>
<feature type="domain" description="Peptidase M13 C-terminal" evidence="8">
    <location>
        <begin position="411"/>
        <end position="467"/>
    </location>
</feature>
<comment type="similarity">
    <text evidence="2">Belongs to the peptidase M13 family.</text>
</comment>
<dbReference type="GO" id="GO:0004222">
    <property type="term" value="F:metalloendopeptidase activity"/>
    <property type="evidence" value="ECO:0007669"/>
    <property type="project" value="InterPro"/>
</dbReference>
<evidence type="ECO:0008006" key="12">
    <source>
        <dbReference type="Google" id="ProtNLM"/>
    </source>
</evidence>